<evidence type="ECO:0000313" key="3">
    <source>
        <dbReference type="EMBL" id="ELP88441.1"/>
    </source>
</evidence>
<dbReference type="KEGG" id="eiv:EIN_229740"/>
<dbReference type="SUPFAM" id="SSF48366">
    <property type="entry name" value="Ras GEF"/>
    <property type="match status" value="1"/>
</dbReference>
<name>A0A0A1U301_ENTIV</name>
<dbReference type="InterPro" id="IPR036964">
    <property type="entry name" value="RASGEF_cat_dom_sf"/>
</dbReference>
<evidence type="ECO:0000313" key="4">
    <source>
        <dbReference type="Proteomes" id="UP000014680"/>
    </source>
</evidence>
<dbReference type="Pfam" id="PF00617">
    <property type="entry name" value="RasGEF"/>
    <property type="match status" value="1"/>
</dbReference>
<gene>
    <name evidence="3" type="ORF">EIN_229740</name>
</gene>
<feature type="region of interest" description="Disordered" evidence="1">
    <location>
        <begin position="39"/>
        <end position="58"/>
    </location>
</feature>
<dbReference type="OMA" id="ENCMELM"/>
<accession>A0A0A1U301</accession>
<feature type="region of interest" description="Disordered" evidence="1">
    <location>
        <begin position="341"/>
        <end position="376"/>
    </location>
</feature>
<dbReference type="GO" id="GO:0007264">
    <property type="term" value="P:small GTPase-mediated signal transduction"/>
    <property type="evidence" value="ECO:0007669"/>
    <property type="project" value="InterPro"/>
</dbReference>
<evidence type="ECO:0000259" key="2">
    <source>
        <dbReference type="Pfam" id="PF00617"/>
    </source>
</evidence>
<reference evidence="3 4" key="1">
    <citation type="submission" date="2012-10" db="EMBL/GenBank/DDBJ databases">
        <authorList>
            <person name="Zafar N."/>
            <person name="Inman J."/>
            <person name="Hall N."/>
            <person name="Lorenzi H."/>
            <person name="Caler E."/>
        </authorList>
    </citation>
    <scope>NUCLEOTIDE SEQUENCE [LARGE SCALE GENOMIC DNA]</scope>
    <source>
        <strain evidence="3 4">IP1</strain>
    </source>
</reference>
<dbReference type="VEuPathDB" id="AmoebaDB:EIN_229740"/>
<dbReference type="Proteomes" id="UP000014680">
    <property type="component" value="Unassembled WGS sequence"/>
</dbReference>
<feature type="domain" description="Ras-GEF" evidence="2">
    <location>
        <begin position="398"/>
        <end position="538"/>
    </location>
</feature>
<dbReference type="OrthoDB" id="27924at2759"/>
<evidence type="ECO:0000256" key="1">
    <source>
        <dbReference type="SAM" id="MobiDB-lite"/>
    </source>
</evidence>
<protein>
    <recommendedName>
        <fullName evidence="2">Ras-GEF domain-containing protein</fullName>
    </recommendedName>
</protein>
<dbReference type="EMBL" id="KB206756">
    <property type="protein sequence ID" value="ELP88441.1"/>
    <property type="molecule type" value="Genomic_DNA"/>
</dbReference>
<dbReference type="AlphaFoldDB" id="A0A0A1U301"/>
<dbReference type="GO" id="GO:0005085">
    <property type="term" value="F:guanyl-nucleotide exchange factor activity"/>
    <property type="evidence" value="ECO:0007669"/>
    <property type="project" value="InterPro"/>
</dbReference>
<dbReference type="GeneID" id="14887287"/>
<dbReference type="RefSeq" id="XP_004255212.1">
    <property type="nucleotide sequence ID" value="XM_004255164.1"/>
</dbReference>
<dbReference type="InterPro" id="IPR023578">
    <property type="entry name" value="Ras_GEF_dom_sf"/>
</dbReference>
<dbReference type="Gene3D" id="1.10.840.10">
    <property type="entry name" value="Ras guanine-nucleotide exchange factors catalytic domain"/>
    <property type="match status" value="1"/>
</dbReference>
<organism evidence="3 4">
    <name type="scientific">Entamoeba invadens IP1</name>
    <dbReference type="NCBI Taxonomy" id="370355"/>
    <lineage>
        <taxon>Eukaryota</taxon>
        <taxon>Amoebozoa</taxon>
        <taxon>Evosea</taxon>
        <taxon>Archamoebae</taxon>
        <taxon>Mastigamoebida</taxon>
        <taxon>Entamoebidae</taxon>
        <taxon>Entamoeba</taxon>
    </lineage>
</organism>
<dbReference type="InterPro" id="IPR001895">
    <property type="entry name" value="RASGEF_cat_dom"/>
</dbReference>
<feature type="compositionally biased region" description="Low complexity" evidence="1">
    <location>
        <begin position="358"/>
        <end position="370"/>
    </location>
</feature>
<sequence>MSKNRRTRASFGYSVPPPIQINTTAITPREYTIAIRQFSNSSTQQESREKNSHSPTSGFEKTFIKLRGFIGGKEKEQKEMETTLELILTSIKTLNPPHQLIDIFRFHNFILLPQFNDIQFIDPRIYVWRTEKRRRYILGELCYRALSKIFTTSEMIEMIFGKDNMTNPICTTFLDTVVTNAVHVFEPYDDPSFSEEGKITHISPQKMFECALDKHDKQGMFETFVTGWKFFMSVEDVSRKCIEEKQKELELLEKGEKMTQFQVERKSRLERLVCCFSEFVDKFPGEIGSAMMKYFATEDSTEVMKNSVIRAVKGAQKEEEKSLLHTSYPFLPELKSPEKASFKKRSLSGNKKTEKVMSASSSPISSVQNSPRQRPCSDEMVQDVNYDNFVLLDPYLTARQMIYYNREMLNNVSLAEFFDYKNSKAYEKYMKRLNSLTNVLDKIKLVSKAFEIFINIASSAMELNDFTVSYLVYKFIKDKLQLLELKLDKVIKKDFDELDFTFSCVKNYYNYRTKFQTICTTTAPRMPLLFVWENDMDALSNASHVDQVGQIDLNQLKSQIDLVGIIDAAKTIPYSIDQNVSFQFFFHSNYF</sequence>
<keyword evidence="4" id="KW-1185">Reference proteome</keyword>
<proteinExistence type="predicted"/>